<feature type="transmembrane region" description="Helical" evidence="6">
    <location>
        <begin position="226"/>
        <end position="245"/>
    </location>
</feature>
<evidence type="ECO:0000313" key="8">
    <source>
        <dbReference type="EMBL" id="GAA3594994.1"/>
    </source>
</evidence>
<dbReference type="InterPro" id="IPR011701">
    <property type="entry name" value="MFS"/>
</dbReference>
<evidence type="ECO:0000259" key="7">
    <source>
        <dbReference type="PROSITE" id="PS50850"/>
    </source>
</evidence>
<evidence type="ECO:0000256" key="4">
    <source>
        <dbReference type="ARBA" id="ARBA00023136"/>
    </source>
</evidence>
<dbReference type="InterPro" id="IPR020846">
    <property type="entry name" value="MFS_dom"/>
</dbReference>
<dbReference type="EMBL" id="BAAAZO010000001">
    <property type="protein sequence ID" value="GAA3594994.1"/>
    <property type="molecule type" value="Genomic_DNA"/>
</dbReference>
<feature type="transmembrane region" description="Helical" evidence="6">
    <location>
        <begin position="128"/>
        <end position="150"/>
    </location>
</feature>
<reference evidence="9" key="1">
    <citation type="journal article" date="2019" name="Int. J. Syst. Evol. Microbiol.">
        <title>The Global Catalogue of Microorganisms (GCM) 10K type strain sequencing project: providing services to taxonomists for standard genome sequencing and annotation.</title>
        <authorList>
            <consortium name="The Broad Institute Genomics Platform"/>
            <consortium name="The Broad Institute Genome Sequencing Center for Infectious Disease"/>
            <person name="Wu L."/>
            <person name="Ma J."/>
        </authorList>
    </citation>
    <scope>NUCLEOTIDE SEQUENCE [LARGE SCALE GENOMIC DNA]</scope>
    <source>
        <strain evidence="9">JCM 16902</strain>
    </source>
</reference>
<proteinExistence type="predicted"/>
<feature type="transmembrane region" description="Helical" evidence="6">
    <location>
        <begin position="294"/>
        <end position="311"/>
    </location>
</feature>
<dbReference type="CDD" id="cd17393">
    <property type="entry name" value="MFS_MosC_like"/>
    <property type="match status" value="1"/>
</dbReference>
<evidence type="ECO:0000256" key="1">
    <source>
        <dbReference type="ARBA" id="ARBA00004651"/>
    </source>
</evidence>
<evidence type="ECO:0000256" key="6">
    <source>
        <dbReference type="SAM" id="Phobius"/>
    </source>
</evidence>
<dbReference type="PANTHER" id="PTHR23514:SF13">
    <property type="entry name" value="INNER MEMBRANE PROTEIN YBJJ"/>
    <property type="match status" value="1"/>
</dbReference>
<feature type="transmembrane region" description="Helical" evidence="6">
    <location>
        <begin position="36"/>
        <end position="60"/>
    </location>
</feature>
<dbReference type="RefSeq" id="WP_231484283.1">
    <property type="nucleotide sequence ID" value="NZ_BAAAZO010000001.1"/>
</dbReference>
<dbReference type="InterPro" id="IPR051788">
    <property type="entry name" value="MFS_Transporter"/>
</dbReference>
<dbReference type="Gene3D" id="1.20.1250.20">
    <property type="entry name" value="MFS general substrate transporter like domains"/>
    <property type="match status" value="2"/>
</dbReference>
<comment type="subcellular location">
    <subcellularLocation>
        <location evidence="1">Cell membrane</location>
        <topology evidence="1">Multi-pass membrane protein</topology>
    </subcellularLocation>
</comment>
<protein>
    <submittedName>
        <fullName evidence="8">MFS transporter</fullName>
    </submittedName>
</protein>
<evidence type="ECO:0000256" key="2">
    <source>
        <dbReference type="ARBA" id="ARBA00022692"/>
    </source>
</evidence>
<dbReference type="SUPFAM" id="SSF103473">
    <property type="entry name" value="MFS general substrate transporter"/>
    <property type="match status" value="1"/>
</dbReference>
<evidence type="ECO:0000256" key="5">
    <source>
        <dbReference type="SAM" id="MobiDB-lite"/>
    </source>
</evidence>
<dbReference type="PANTHER" id="PTHR23514">
    <property type="entry name" value="BYPASS OF STOP CODON PROTEIN 6"/>
    <property type="match status" value="1"/>
</dbReference>
<dbReference type="PROSITE" id="PS50850">
    <property type="entry name" value="MFS"/>
    <property type="match status" value="1"/>
</dbReference>
<feature type="transmembrane region" description="Helical" evidence="6">
    <location>
        <begin position="265"/>
        <end position="282"/>
    </location>
</feature>
<feature type="transmembrane region" description="Helical" evidence="6">
    <location>
        <begin position="379"/>
        <end position="399"/>
    </location>
</feature>
<keyword evidence="9" id="KW-1185">Reference proteome</keyword>
<feature type="transmembrane region" description="Helical" evidence="6">
    <location>
        <begin position="156"/>
        <end position="174"/>
    </location>
</feature>
<keyword evidence="2 6" id="KW-0812">Transmembrane</keyword>
<gene>
    <name evidence="8" type="ORF">GCM10022223_07640</name>
</gene>
<keyword evidence="3 6" id="KW-1133">Transmembrane helix</keyword>
<evidence type="ECO:0000256" key="3">
    <source>
        <dbReference type="ARBA" id="ARBA00022989"/>
    </source>
</evidence>
<feature type="transmembrane region" description="Helical" evidence="6">
    <location>
        <begin position="317"/>
        <end position="337"/>
    </location>
</feature>
<feature type="compositionally biased region" description="Basic residues" evidence="5">
    <location>
        <begin position="187"/>
        <end position="196"/>
    </location>
</feature>
<feature type="transmembrane region" description="Helical" evidence="6">
    <location>
        <begin position="349"/>
        <end position="367"/>
    </location>
</feature>
<keyword evidence="4 6" id="KW-0472">Membrane</keyword>
<sequence length="490" mass="49498">MFFAASIFFALNGITFGSWAARVPDIARDLQLTPATLGAALFCISLGALASMQVTGCLCARFGSRRVGQVTVPCFAATLPLPALAGNLTELCCALLVFGLASGSANVAANSLGVEVEARAKRPMMSSLHAVFSLGGLVGSAVGGVLAGLFPAMLHLSSVAGVSLLVCAWLTRVIDKVTGPAREPSSRRRRARHSKTRPAGSQLISVNLLPEQTAPSIPGRFSSHTAVIITLGGIAACTAFAEGALGDWGALHLRENLHASPGLAAAGYALFSLAMATGRVAGHRLVARLGDTRMLLGGTLLAAGGTLAVSFGAGLPIALSGFLMVGLGLANVFPLAIGRAGVLNGAKGVGLAATVGYVGPLAGPPLIGLVAGQVGLRTALSGVGVLVLLASVLSVAVAAETPRATSVAAAWRVRYARARDRAAGARTQVTAGRRAGLTRATRNVTTRLSSTATRITDTAHTLGVVSREQAAVLLTLSAQAQPSANESANA</sequence>
<evidence type="ECO:0000313" key="9">
    <source>
        <dbReference type="Proteomes" id="UP001501074"/>
    </source>
</evidence>
<dbReference type="Proteomes" id="UP001501074">
    <property type="component" value="Unassembled WGS sequence"/>
</dbReference>
<comment type="caution">
    <text evidence="8">The sequence shown here is derived from an EMBL/GenBank/DDBJ whole genome shotgun (WGS) entry which is preliminary data.</text>
</comment>
<accession>A0ABP6Z0R1</accession>
<organism evidence="8 9">
    <name type="scientific">Kineosporia mesophila</name>
    <dbReference type="NCBI Taxonomy" id="566012"/>
    <lineage>
        <taxon>Bacteria</taxon>
        <taxon>Bacillati</taxon>
        <taxon>Actinomycetota</taxon>
        <taxon>Actinomycetes</taxon>
        <taxon>Kineosporiales</taxon>
        <taxon>Kineosporiaceae</taxon>
        <taxon>Kineosporia</taxon>
    </lineage>
</organism>
<feature type="domain" description="Major facilitator superfamily (MFS) profile" evidence="7">
    <location>
        <begin position="1"/>
        <end position="402"/>
    </location>
</feature>
<dbReference type="Pfam" id="PF07690">
    <property type="entry name" value="MFS_1"/>
    <property type="match status" value="1"/>
</dbReference>
<name>A0ABP6Z0R1_9ACTN</name>
<dbReference type="InterPro" id="IPR036259">
    <property type="entry name" value="MFS_trans_sf"/>
</dbReference>
<feature type="region of interest" description="Disordered" evidence="5">
    <location>
        <begin position="180"/>
        <end position="199"/>
    </location>
</feature>